<dbReference type="InterPro" id="IPR036322">
    <property type="entry name" value="WD40_repeat_dom_sf"/>
</dbReference>
<organism evidence="4 5">
    <name type="scientific">Olpidium bornovanus</name>
    <dbReference type="NCBI Taxonomy" id="278681"/>
    <lineage>
        <taxon>Eukaryota</taxon>
        <taxon>Fungi</taxon>
        <taxon>Fungi incertae sedis</taxon>
        <taxon>Olpidiomycota</taxon>
        <taxon>Olpidiomycotina</taxon>
        <taxon>Olpidiomycetes</taxon>
        <taxon>Olpidiales</taxon>
        <taxon>Olpidiaceae</taxon>
        <taxon>Olpidium</taxon>
    </lineage>
</organism>
<dbReference type="PROSITE" id="PS50082">
    <property type="entry name" value="WD_REPEATS_2"/>
    <property type="match status" value="1"/>
</dbReference>
<evidence type="ECO:0000256" key="2">
    <source>
        <dbReference type="ARBA" id="ARBA00022737"/>
    </source>
</evidence>
<dbReference type="Proteomes" id="UP000673691">
    <property type="component" value="Unassembled WGS sequence"/>
</dbReference>
<dbReference type="InterPro" id="IPR001680">
    <property type="entry name" value="WD40_rpt"/>
</dbReference>
<dbReference type="InterPro" id="IPR019775">
    <property type="entry name" value="WD40_repeat_CS"/>
</dbReference>
<evidence type="ECO:0000313" key="5">
    <source>
        <dbReference type="Proteomes" id="UP000673691"/>
    </source>
</evidence>
<proteinExistence type="predicted"/>
<dbReference type="SMART" id="SM00320">
    <property type="entry name" value="WD40"/>
    <property type="match status" value="3"/>
</dbReference>
<keyword evidence="2" id="KW-0677">Repeat</keyword>
<reference evidence="4 5" key="1">
    <citation type="journal article" name="Sci. Rep.">
        <title>Genome-scale phylogenetic analyses confirm Olpidium as the closest living zoosporic fungus to the non-flagellated, terrestrial fungi.</title>
        <authorList>
            <person name="Chang Y."/>
            <person name="Rochon D."/>
            <person name="Sekimoto S."/>
            <person name="Wang Y."/>
            <person name="Chovatia M."/>
            <person name="Sandor L."/>
            <person name="Salamov A."/>
            <person name="Grigoriev I.V."/>
            <person name="Stajich J.E."/>
            <person name="Spatafora J.W."/>
        </authorList>
    </citation>
    <scope>NUCLEOTIDE SEQUENCE [LARGE SCALE GENOMIC DNA]</scope>
    <source>
        <strain evidence="4">S191</strain>
    </source>
</reference>
<evidence type="ECO:0000313" key="4">
    <source>
        <dbReference type="EMBL" id="KAG5462404.1"/>
    </source>
</evidence>
<keyword evidence="5" id="KW-1185">Reference proteome</keyword>
<dbReference type="Gene3D" id="2.130.10.10">
    <property type="entry name" value="YVTN repeat-like/Quinoprotein amine dehydrogenase"/>
    <property type="match status" value="1"/>
</dbReference>
<dbReference type="SUPFAM" id="SSF50978">
    <property type="entry name" value="WD40 repeat-like"/>
    <property type="match status" value="1"/>
</dbReference>
<protein>
    <submittedName>
        <fullName evidence="4">WD40-repeat-containing domain protein</fullName>
    </submittedName>
</protein>
<comment type="caution">
    <text evidence="4">The sequence shown here is derived from an EMBL/GenBank/DDBJ whole genome shotgun (WGS) entry which is preliminary data.</text>
</comment>
<evidence type="ECO:0000256" key="1">
    <source>
        <dbReference type="ARBA" id="ARBA00022574"/>
    </source>
</evidence>
<dbReference type="InterPro" id="IPR015943">
    <property type="entry name" value="WD40/YVTN_repeat-like_dom_sf"/>
</dbReference>
<feature type="repeat" description="WD" evidence="3">
    <location>
        <begin position="269"/>
        <end position="304"/>
    </location>
</feature>
<dbReference type="PROSITE" id="PS50294">
    <property type="entry name" value="WD_REPEATS_REGION"/>
    <property type="match status" value="1"/>
</dbReference>
<accession>A0A8H7ZZM4</accession>
<evidence type="ECO:0000256" key="3">
    <source>
        <dbReference type="PROSITE-ProRule" id="PRU00221"/>
    </source>
</evidence>
<dbReference type="PANTHER" id="PTHR22850">
    <property type="entry name" value="WD40 REPEAT FAMILY"/>
    <property type="match status" value="1"/>
</dbReference>
<dbReference type="Pfam" id="PF00400">
    <property type="entry name" value="WD40"/>
    <property type="match status" value="2"/>
</dbReference>
<sequence length="334" mass="36418">MSKRSTGNARDALHSFKTSADNGDRCSSVMWMHSNYLHNLPTLSSSARYMPQNPDLIATKTVGGEVHVFDRTKHVSQPAEGAPSKPQIRLRGHSQEGYSLALLSRFRYGVAWNPKDVGVIIDGGAQSSHLDPERVFRGHSAFVEVGTIPADRIGLRSDVEQPNTGFSDQSSDKAAHSVVAHADEINSVAFNQASDYVVATGSADKVCLLCGSARDVNIVNLFFVSKPLRATCLIVALGVDLSSCAYAWCAIKTVALWDIRNLKVKLHSLEAHKDQVFQVSWNPHFPTILASASADRRINVWDLSRIGDEQTPEEMEDGPPELLVGVAFLPPLGF</sequence>
<dbReference type="OrthoDB" id="427795at2759"/>
<dbReference type="EMBL" id="JAEFCI010002185">
    <property type="protein sequence ID" value="KAG5462404.1"/>
    <property type="molecule type" value="Genomic_DNA"/>
</dbReference>
<dbReference type="PROSITE" id="PS00678">
    <property type="entry name" value="WD_REPEATS_1"/>
    <property type="match status" value="1"/>
</dbReference>
<dbReference type="AlphaFoldDB" id="A0A8H7ZZM4"/>
<dbReference type="InterPro" id="IPR050459">
    <property type="entry name" value="WD_repeat_RBAP46/RBAP48/MSI1"/>
</dbReference>
<gene>
    <name evidence="4" type="ORF">BJ554DRAFT_5276</name>
</gene>
<name>A0A8H7ZZM4_9FUNG</name>
<keyword evidence="1 3" id="KW-0853">WD repeat</keyword>